<dbReference type="PANTHER" id="PTHR42693:SF53">
    <property type="entry name" value="ENDO-4-O-SULFATASE"/>
    <property type="match status" value="1"/>
</dbReference>
<evidence type="ECO:0000256" key="2">
    <source>
        <dbReference type="ARBA" id="ARBA00022801"/>
    </source>
</evidence>
<evidence type="ECO:0000313" key="5">
    <source>
        <dbReference type="EMBL" id="KAL1503078.1"/>
    </source>
</evidence>
<dbReference type="AlphaFoldDB" id="A0AB34IPM7"/>
<gene>
    <name evidence="5" type="ORF">AB1Y20_011143</name>
</gene>
<comment type="caution">
    <text evidence="5">The sequence shown here is derived from an EMBL/GenBank/DDBJ whole genome shotgun (WGS) entry which is preliminary data.</text>
</comment>
<dbReference type="Pfam" id="PF00884">
    <property type="entry name" value="Sulfatase"/>
    <property type="match status" value="1"/>
</dbReference>
<comment type="similarity">
    <text evidence="1">Belongs to the sulfatase family.</text>
</comment>
<protein>
    <recommendedName>
        <fullName evidence="4">Sulfatase N-terminal domain-containing protein</fullName>
    </recommendedName>
</protein>
<evidence type="ECO:0000256" key="3">
    <source>
        <dbReference type="SAM" id="MobiDB-lite"/>
    </source>
</evidence>
<feature type="domain" description="Sulfatase N-terminal" evidence="4">
    <location>
        <begin position="32"/>
        <end position="338"/>
    </location>
</feature>
<dbReference type="PANTHER" id="PTHR42693">
    <property type="entry name" value="ARYLSULFATASE FAMILY MEMBER"/>
    <property type="match status" value="1"/>
</dbReference>
<dbReference type="InterPro" id="IPR000917">
    <property type="entry name" value="Sulfatase_N"/>
</dbReference>
<organism evidence="5 6">
    <name type="scientific">Prymnesium parvum</name>
    <name type="common">Toxic golden alga</name>
    <dbReference type="NCBI Taxonomy" id="97485"/>
    <lineage>
        <taxon>Eukaryota</taxon>
        <taxon>Haptista</taxon>
        <taxon>Haptophyta</taxon>
        <taxon>Prymnesiophyceae</taxon>
        <taxon>Prymnesiales</taxon>
        <taxon>Prymnesiaceae</taxon>
        <taxon>Prymnesium</taxon>
    </lineage>
</organism>
<dbReference type="EMBL" id="JBGBPQ010000022">
    <property type="protein sequence ID" value="KAL1503078.1"/>
    <property type="molecule type" value="Genomic_DNA"/>
</dbReference>
<feature type="compositionally biased region" description="Basic and acidic residues" evidence="3">
    <location>
        <begin position="618"/>
        <end position="627"/>
    </location>
</feature>
<proteinExistence type="inferred from homology"/>
<dbReference type="InterPro" id="IPR050738">
    <property type="entry name" value="Sulfatase"/>
</dbReference>
<name>A0AB34IPM7_PRYPA</name>
<feature type="compositionally biased region" description="Basic and acidic residues" evidence="3">
    <location>
        <begin position="593"/>
        <end position="608"/>
    </location>
</feature>
<dbReference type="Gene3D" id="3.40.720.10">
    <property type="entry name" value="Alkaline Phosphatase, subunit A"/>
    <property type="match status" value="1"/>
</dbReference>
<evidence type="ECO:0000259" key="4">
    <source>
        <dbReference type="Pfam" id="PF00884"/>
    </source>
</evidence>
<dbReference type="Gene3D" id="3.30.1120.10">
    <property type="match status" value="1"/>
</dbReference>
<evidence type="ECO:0000313" key="6">
    <source>
        <dbReference type="Proteomes" id="UP001515480"/>
    </source>
</evidence>
<dbReference type="SUPFAM" id="SSF53649">
    <property type="entry name" value="Alkaline phosphatase-like"/>
    <property type="match status" value="1"/>
</dbReference>
<keyword evidence="2" id="KW-0378">Hydrolase</keyword>
<feature type="region of interest" description="Disordered" evidence="3">
    <location>
        <begin position="592"/>
        <end position="627"/>
    </location>
</feature>
<dbReference type="Proteomes" id="UP001515480">
    <property type="component" value="Unassembled WGS sequence"/>
</dbReference>
<dbReference type="InterPro" id="IPR017850">
    <property type="entry name" value="Alkaline_phosphatase_core_sf"/>
</dbReference>
<keyword evidence="6" id="KW-1185">Reference proteome</keyword>
<accession>A0AB34IPM7</accession>
<reference evidence="5 6" key="1">
    <citation type="journal article" date="2024" name="Science">
        <title>Giant polyketide synthase enzymes in the biosynthesis of giant marine polyether toxins.</title>
        <authorList>
            <person name="Fallon T.R."/>
            <person name="Shende V.V."/>
            <person name="Wierzbicki I.H."/>
            <person name="Pendleton A.L."/>
            <person name="Watervoot N.F."/>
            <person name="Auber R.P."/>
            <person name="Gonzalez D.J."/>
            <person name="Wisecaver J.H."/>
            <person name="Moore B.S."/>
        </authorList>
    </citation>
    <scope>NUCLEOTIDE SEQUENCE [LARGE SCALE GENOMIC DNA]</scope>
    <source>
        <strain evidence="5 6">12B1</strain>
    </source>
</reference>
<dbReference type="GO" id="GO:0004065">
    <property type="term" value="F:arylsulfatase activity"/>
    <property type="evidence" value="ECO:0007669"/>
    <property type="project" value="TreeGrafter"/>
</dbReference>
<sequence length="627" mass="69708">MEESSSRPPPAGRAPAAAIACPRLSPDTRRPPHIIQLMADDLGSTDASFLSSSRLHTPHLDRLAAQALHLPLFRTPAWCAPSRAAFLTGRHGWELGIASSHGWTILSRDTVLLSEWLRARGYWTALVGKLHVNPRTCSHVHTGGGAFGCGFDQQYGFVGGMSDYYQHHATWSRDGRRLREQGYATELFGNEAEAVVLQHARVRANMSLFLWLSPNAPHTPLQAPEEWVARQPTHWRHEMRVYAAMVGCMDAAFGKAIEALRVTGMLRSSLVLFMSDNGGPLIRPVCNGGLRGGKGSPFEGGMKAPMFIHWPACLGETRRTSHVAGHMVDLFATLAAAAAWGLPHAHQQRLALRLRRKAPHSMSLWPFALARRVEASERHRRQLVLQVSASSSAILRGRWKLVLAAARCLDLPASLNYTQARLPLPLKPPFPSRRTAASLRAAWPHGCVRRWGLILSSAAAQIARRAGVQLQLFDIDADPREMENLLAPSAAPRSARWNASSRGYAEIAGTMLGHYLGAVRVAQRSIQKAKEERRDGHPQGRGYEMLVWFCRQVDLSWSLERWKDTAALRICADRSEAERGLGAFAPRRHMRVGRGERNEHARAHERTSRQHRKGSRSRAHDGIREMI</sequence>
<evidence type="ECO:0000256" key="1">
    <source>
        <dbReference type="ARBA" id="ARBA00008779"/>
    </source>
</evidence>